<protein>
    <submittedName>
        <fullName evidence="2">Uncharacterized protein</fullName>
    </submittedName>
</protein>
<feature type="compositionally biased region" description="Low complexity" evidence="1">
    <location>
        <begin position="363"/>
        <end position="378"/>
    </location>
</feature>
<feature type="compositionally biased region" description="Pro residues" evidence="1">
    <location>
        <begin position="17"/>
        <end position="29"/>
    </location>
</feature>
<sequence>MTFHQNSLLTYFHSNQHPPPMQPASPELPLPQHSSQDVNMSQQPDDTSPKPRAWSIQSATTDGTDGSRPMKSQPGKRAKHSWEYVVVDPAEDEAPPSNASRLEKELYSSFTTNFLGPRARRTRAGAGSSQPFHYKDGSESSNTNTASESAFSSNRSNSAMSPASSPAPPAGPAAASRKRKDSVAPAADVAPPRKKSRGPENGAIKIRQPFASSHSDAPSRPANRSPSPPQPKSFTADFVFPMNGDGDAPRHVTSKDQPAVRKSAASDDTGRKGPKQPKKIDSKPSPALGHHSEPPDKRKRDASPLSQDRDVPKSKKAKTGPAGAAKPHPKPASQQQQQQHAQKRDSLLEENFHAHNKQPHQRQALQLSNQQNSGSSAATTGKQWKKHAQSYYPRSPTRAELAEQLEEITHRGIAGGPCNYNSWTEYRAACAAEAAWQERDQQVVEHMLDNPHVVSVLKRLRELDHEIEAERSASMAAAKTTVAKGGGKGRGGGKKKSAADGGVAAAGIGNR</sequence>
<feature type="compositionally biased region" description="Basic and acidic residues" evidence="1">
    <location>
        <begin position="290"/>
        <end position="313"/>
    </location>
</feature>
<feature type="compositionally biased region" description="Low complexity" evidence="1">
    <location>
        <begin position="139"/>
        <end position="164"/>
    </location>
</feature>
<gene>
    <name evidence="2" type="ORF">IWZ03DRAFT_363944</name>
</gene>
<feature type="compositionally biased region" description="Basic and acidic residues" evidence="1">
    <location>
        <begin position="342"/>
        <end position="353"/>
    </location>
</feature>
<evidence type="ECO:0000256" key="1">
    <source>
        <dbReference type="SAM" id="MobiDB-lite"/>
    </source>
</evidence>
<proteinExistence type="predicted"/>
<reference evidence="2 3" key="1">
    <citation type="submission" date="2024-04" db="EMBL/GenBank/DDBJ databases">
        <title>Phyllosticta paracitricarpa is synonymous to the EU quarantine fungus P. citricarpa based on phylogenomic analyses.</title>
        <authorList>
            <consortium name="Lawrence Berkeley National Laboratory"/>
            <person name="Van Ingen-Buijs V.A."/>
            <person name="Van Westerhoven A.C."/>
            <person name="Haridas S."/>
            <person name="Skiadas P."/>
            <person name="Martin F."/>
            <person name="Groenewald J.Z."/>
            <person name="Crous P.W."/>
            <person name="Seidl M.F."/>
        </authorList>
    </citation>
    <scope>NUCLEOTIDE SEQUENCE [LARGE SCALE GENOMIC DNA]</scope>
    <source>
        <strain evidence="2 3">CBS 123371</strain>
    </source>
</reference>
<feature type="compositionally biased region" description="Polar residues" evidence="1">
    <location>
        <begin position="55"/>
        <end position="64"/>
    </location>
</feature>
<feature type="region of interest" description="Disordered" evidence="1">
    <location>
        <begin position="471"/>
        <end position="511"/>
    </location>
</feature>
<accession>A0ABR1K9D5</accession>
<feature type="region of interest" description="Disordered" evidence="1">
    <location>
        <begin position="1"/>
        <end position="396"/>
    </location>
</feature>
<feature type="compositionally biased region" description="Low complexity" evidence="1">
    <location>
        <begin position="319"/>
        <end position="340"/>
    </location>
</feature>
<dbReference type="Proteomes" id="UP001363622">
    <property type="component" value="Unassembled WGS sequence"/>
</dbReference>
<evidence type="ECO:0000313" key="2">
    <source>
        <dbReference type="EMBL" id="KAK7509176.1"/>
    </source>
</evidence>
<keyword evidence="3" id="KW-1185">Reference proteome</keyword>
<feature type="compositionally biased region" description="Polar residues" evidence="1">
    <location>
        <begin position="32"/>
        <end position="46"/>
    </location>
</feature>
<comment type="caution">
    <text evidence="2">The sequence shown here is derived from an EMBL/GenBank/DDBJ whole genome shotgun (WGS) entry which is preliminary data.</text>
</comment>
<organism evidence="2 3">
    <name type="scientific">Phyllosticta citriasiana</name>
    <dbReference type="NCBI Taxonomy" id="595635"/>
    <lineage>
        <taxon>Eukaryota</taxon>
        <taxon>Fungi</taxon>
        <taxon>Dikarya</taxon>
        <taxon>Ascomycota</taxon>
        <taxon>Pezizomycotina</taxon>
        <taxon>Dothideomycetes</taxon>
        <taxon>Dothideomycetes incertae sedis</taxon>
        <taxon>Botryosphaeriales</taxon>
        <taxon>Phyllostictaceae</taxon>
        <taxon>Phyllosticta</taxon>
    </lineage>
</organism>
<feature type="compositionally biased region" description="Low complexity" evidence="1">
    <location>
        <begin position="215"/>
        <end position="225"/>
    </location>
</feature>
<feature type="compositionally biased region" description="Low complexity" evidence="1">
    <location>
        <begin position="499"/>
        <end position="511"/>
    </location>
</feature>
<name>A0ABR1K9D5_9PEZI</name>
<feature type="compositionally biased region" description="Polar residues" evidence="1">
    <location>
        <begin position="1"/>
        <end position="16"/>
    </location>
</feature>
<dbReference type="EMBL" id="JBBPHU010000019">
    <property type="protein sequence ID" value="KAK7509176.1"/>
    <property type="molecule type" value="Genomic_DNA"/>
</dbReference>
<evidence type="ECO:0000313" key="3">
    <source>
        <dbReference type="Proteomes" id="UP001363622"/>
    </source>
</evidence>